<organism evidence="2 3">
    <name type="scientific">Methanobrevibacter woesei</name>
    <dbReference type="NCBI Taxonomy" id="190976"/>
    <lineage>
        <taxon>Archaea</taxon>
        <taxon>Methanobacteriati</taxon>
        <taxon>Methanobacteriota</taxon>
        <taxon>Methanomada group</taxon>
        <taxon>Methanobacteria</taxon>
        <taxon>Methanobacteriales</taxon>
        <taxon>Methanobacteriaceae</taxon>
        <taxon>Methanobrevibacter</taxon>
    </lineage>
</organism>
<dbReference type="Proteomes" id="UP000245577">
    <property type="component" value="Unassembled WGS sequence"/>
</dbReference>
<keyword evidence="3" id="KW-1185">Reference proteome</keyword>
<dbReference type="Gene3D" id="3.30.420.10">
    <property type="entry name" value="Ribonuclease H-like superfamily/Ribonuclease H"/>
    <property type="match status" value="1"/>
</dbReference>
<evidence type="ECO:0000259" key="1">
    <source>
        <dbReference type="Pfam" id="PF13482"/>
    </source>
</evidence>
<dbReference type="PANTHER" id="PTHR38462">
    <property type="entry name" value="EXONUCLEASE-LIKE PROTEIN"/>
    <property type="match status" value="1"/>
</dbReference>
<dbReference type="RefSeq" id="WP_116669867.1">
    <property type="nucleotide sequence ID" value="NZ_MZGU01000004.1"/>
</dbReference>
<dbReference type="SUPFAM" id="SSF53098">
    <property type="entry name" value="Ribonuclease H-like"/>
    <property type="match status" value="1"/>
</dbReference>
<dbReference type="AlphaFoldDB" id="A0A2U1S820"/>
<feature type="domain" description="YprB ribonuclease H-like" evidence="1">
    <location>
        <begin position="180"/>
        <end position="342"/>
    </location>
</feature>
<sequence length="350" mass="40632">MSQREEHEKYLLKAILSHSLSSENPSDETKLRAYKNSPSFFKAYENELLEEYKGFNFNDFSDNKEISTSNGDTLEIVKKHNVNFKLKDNNFKNEIKSNLKLIPKIGIKTEEKLKKKGYCTWDDLKNHDSFCDNASKLSDSLEDMEFKDILSLLEDNKYSKKCGLNSLKAASLVEPENFKFMDIETLGLSNVPIVLIGVASIKNNNIISKQYLLRDPVEEPALLEAYLDNLDDDSVHVTFNGKFFDVPFIKQRLNYYRMPDDKLDKPHFDLLYFARNLWKDQLPNCQLQTIEKEIFGIERENDVPGQFVPGFYNTYLKNSNLGPLVPIVEHNREDIVSLVSFLMKMYDEIN</sequence>
<comment type="caution">
    <text evidence="2">The sequence shown here is derived from an EMBL/GenBank/DDBJ whole genome shotgun (WGS) entry which is preliminary data.</text>
</comment>
<dbReference type="OrthoDB" id="211024at2157"/>
<dbReference type="PANTHER" id="PTHR38462:SF1">
    <property type="entry name" value="YPRB RIBONUCLEASE H-LIKE DOMAIN-CONTAINING PROTEIN"/>
    <property type="match status" value="1"/>
</dbReference>
<reference evidence="2 3" key="1">
    <citation type="submission" date="2017-03" db="EMBL/GenBank/DDBJ databases">
        <title>Genome sequence of Methanobrevibacter wosei.</title>
        <authorList>
            <person name="Poehlein A."/>
            <person name="Seedorf H."/>
            <person name="Daniel R."/>
        </authorList>
    </citation>
    <scope>NUCLEOTIDE SEQUENCE [LARGE SCALE GENOMIC DNA]</scope>
    <source>
        <strain evidence="2 3">DSM 11979</strain>
    </source>
</reference>
<accession>A0A2U1S820</accession>
<dbReference type="EMBL" id="MZGU01000004">
    <property type="protein sequence ID" value="PWB86235.1"/>
    <property type="molecule type" value="Genomic_DNA"/>
</dbReference>
<dbReference type="InterPro" id="IPR036397">
    <property type="entry name" value="RNaseH_sf"/>
</dbReference>
<dbReference type="Pfam" id="PF13482">
    <property type="entry name" value="RNase_H_2"/>
    <property type="match status" value="1"/>
</dbReference>
<name>A0A2U1S820_9EURY</name>
<evidence type="ECO:0000313" key="2">
    <source>
        <dbReference type="EMBL" id="PWB86235.1"/>
    </source>
</evidence>
<dbReference type="InterPro" id="IPR038720">
    <property type="entry name" value="YprB_RNase_H-like_dom"/>
</dbReference>
<dbReference type="InterPro" id="IPR012337">
    <property type="entry name" value="RNaseH-like_sf"/>
</dbReference>
<protein>
    <recommendedName>
        <fullName evidence="1">YprB ribonuclease H-like domain-containing protein</fullName>
    </recommendedName>
</protein>
<evidence type="ECO:0000313" key="3">
    <source>
        <dbReference type="Proteomes" id="UP000245577"/>
    </source>
</evidence>
<dbReference type="GO" id="GO:0003676">
    <property type="term" value="F:nucleic acid binding"/>
    <property type="evidence" value="ECO:0007669"/>
    <property type="project" value="InterPro"/>
</dbReference>
<gene>
    <name evidence="2" type="ORF">MBBWO_10890</name>
</gene>
<proteinExistence type="predicted"/>